<proteinExistence type="predicted"/>
<dbReference type="Proteomes" id="UP000191820">
    <property type="component" value="Chromosome"/>
</dbReference>
<dbReference type="PROSITE" id="PS51257">
    <property type="entry name" value="PROKAR_LIPOPROTEIN"/>
    <property type="match status" value="1"/>
</dbReference>
<dbReference type="RefSeq" id="WP_065108869.1">
    <property type="nucleotide sequence ID" value="NZ_CANMJJ010000022.1"/>
</dbReference>
<evidence type="ECO:0000313" key="1">
    <source>
        <dbReference type="EMBL" id="ARD24066.1"/>
    </source>
</evidence>
<gene>
    <name evidence="1" type="ORF">SJ2017_3832</name>
</gene>
<keyword evidence="2" id="KW-1185">Reference proteome</keyword>
<evidence type="ECO:0000313" key="2">
    <source>
        <dbReference type="Proteomes" id="UP000191820"/>
    </source>
</evidence>
<accession>A0ABM6JPD6</accession>
<protein>
    <recommendedName>
        <fullName evidence="3">Lipoprotein</fullName>
    </recommendedName>
</protein>
<organism evidence="1 2">
    <name type="scientific">Shewanella japonica</name>
    <dbReference type="NCBI Taxonomy" id="93973"/>
    <lineage>
        <taxon>Bacteria</taxon>
        <taxon>Pseudomonadati</taxon>
        <taxon>Pseudomonadota</taxon>
        <taxon>Gammaproteobacteria</taxon>
        <taxon>Alteromonadales</taxon>
        <taxon>Shewanellaceae</taxon>
        <taxon>Shewanella</taxon>
    </lineage>
</organism>
<sequence length="112" mass="12491">MNTKVLTLLVLCLGIFSLSGCIRTPEWTLFYYADQAKKPANPIQADYIAGYYDTLEQCQLKGDGMLRLSGKSLVEIDKQALENATAIPVAIEKGYQCEQLCQVDDENVIHCQ</sequence>
<name>A0ABM6JPD6_9GAMM</name>
<dbReference type="EMBL" id="CP020472">
    <property type="protein sequence ID" value="ARD24066.1"/>
    <property type="molecule type" value="Genomic_DNA"/>
</dbReference>
<evidence type="ECO:0008006" key="3">
    <source>
        <dbReference type="Google" id="ProtNLM"/>
    </source>
</evidence>
<reference evidence="1 2" key="1">
    <citation type="submission" date="2017-03" db="EMBL/GenBank/DDBJ databases">
        <title>Genome sequencing of Shewanella japonica KCTC 22435.</title>
        <authorList>
            <person name="Kim K.M."/>
        </authorList>
    </citation>
    <scope>NUCLEOTIDE SEQUENCE [LARGE SCALE GENOMIC DNA]</scope>
    <source>
        <strain evidence="1 2">KCTC 22435</strain>
    </source>
</reference>